<feature type="transmembrane region" description="Helical" evidence="6">
    <location>
        <begin position="183"/>
        <end position="201"/>
    </location>
</feature>
<evidence type="ECO:0000256" key="2">
    <source>
        <dbReference type="ARBA" id="ARBA00022475"/>
    </source>
</evidence>
<dbReference type="PANTHER" id="PTHR30213">
    <property type="entry name" value="INNER MEMBRANE PROTEIN YHJD"/>
    <property type="match status" value="1"/>
</dbReference>
<keyword evidence="5 6" id="KW-0472">Membrane</keyword>
<reference evidence="7 8" key="1">
    <citation type="submission" date="2016-11" db="EMBL/GenBank/DDBJ databases">
        <authorList>
            <person name="Jaros S."/>
            <person name="Januszkiewicz K."/>
            <person name="Wedrychowicz H."/>
        </authorList>
    </citation>
    <scope>NUCLEOTIDE SEQUENCE [LARGE SCALE GENOMIC DNA]</scope>
    <source>
        <strain evidence="7 8">DSM 22330</strain>
    </source>
</reference>
<gene>
    <name evidence="7" type="ORF">SAMN02746068_01067</name>
</gene>
<name>A0A1K2HCK6_9LACT</name>
<feature type="transmembrane region" description="Helical" evidence="6">
    <location>
        <begin position="35"/>
        <end position="58"/>
    </location>
</feature>
<evidence type="ECO:0000256" key="1">
    <source>
        <dbReference type="ARBA" id="ARBA00004651"/>
    </source>
</evidence>
<dbReference type="STRING" id="1122154.SAMN02746068_01067"/>
<organism evidence="7 8">
    <name type="scientific">Pseudolactococcus chungangensis CAU 28 = DSM 22330</name>
    <dbReference type="NCBI Taxonomy" id="1122154"/>
    <lineage>
        <taxon>Bacteria</taxon>
        <taxon>Bacillati</taxon>
        <taxon>Bacillota</taxon>
        <taxon>Bacilli</taxon>
        <taxon>Lactobacillales</taxon>
        <taxon>Streptococcaceae</taxon>
        <taxon>Pseudolactococcus</taxon>
    </lineage>
</organism>
<feature type="transmembrane region" description="Helical" evidence="6">
    <location>
        <begin position="136"/>
        <end position="163"/>
    </location>
</feature>
<dbReference type="PANTHER" id="PTHR30213:SF0">
    <property type="entry name" value="UPF0761 MEMBRANE PROTEIN YIHY"/>
    <property type="match status" value="1"/>
</dbReference>
<dbReference type="AlphaFoldDB" id="A0A1K2HCK6"/>
<accession>A0A1K2HCK6</accession>
<evidence type="ECO:0000256" key="6">
    <source>
        <dbReference type="SAM" id="Phobius"/>
    </source>
</evidence>
<protein>
    <submittedName>
        <fullName evidence="7">Membrane protein</fullName>
    </submittedName>
</protein>
<sequence>MSSMKNLIAKVRESRRLNDFMFFYRSAEMNLSSIAVAYYLLLSLFPVLMIVGNILPFLHLDTAMILEFLQDNLPHQLYATVANIVENILSNPSKGLLSVSVLTGFWTFSKAMTSLQMAMNKAYEVSHHRDFLVSQFFSILASFAIIVFLFAAVLLSTFGQTVLAKIYKYIKFDPQLYATLHNMTIPAVTITVFCALALLYFIMPNVKIRKIKYVLPGAIFSTFVLVFLTNVLGKYIGRTTDAMADLKIVGSLVIFALMLWFIFIAKVLIFGAILNAVYLKRHDDIETRRGEIVAIIKNVNSKKSEEKTKSN</sequence>
<feature type="transmembrane region" description="Helical" evidence="6">
    <location>
        <begin position="213"/>
        <end position="232"/>
    </location>
</feature>
<keyword evidence="3 6" id="KW-0812">Transmembrane</keyword>
<keyword evidence="2" id="KW-1003">Cell membrane</keyword>
<keyword evidence="4 6" id="KW-1133">Transmembrane helix</keyword>
<feature type="transmembrane region" description="Helical" evidence="6">
    <location>
        <begin position="95"/>
        <end position="115"/>
    </location>
</feature>
<comment type="subcellular location">
    <subcellularLocation>
        <location evidence="1">Cell membrane</location>
        <topology evidence="1">Multi-pass membrane protein</topology>
    </subcellularLocation>
</comment>
<proteinExistence type="predicted"/>
<feature type="transmembrane region" description="Helical" evidence="6">
    <location>
        <begin position="252"/>
        <end position="279"/>
    </location>
</feature>
<evidence type="ECO:0000256" key="5">
    <source>
        <dbReference type="ARBA" id="ARBA00023136"/>
    </source>
</evidence>
<dbReference type="InterPro" id="IPR017039">
    <property type="entry name" value="Virul_fac_BrkB"/>
</dbReference>
<dbReference type="GO" id="GO:0005886">
    <property type="term" value="C:plasma membrane"/>
    <property type="evidence" value="ECO:0007669"/>
    <property type="project" value="UniProtKB-SubCell"/>
</dbReference>
<dbReference type="PIRSF" id="PIRSF035875">
    <property type="entry name" value="RNase_BN"/>
    <property type="match status" value="1"/>
</dbReference>
<dbReference type="EMBL" id="FPKS01000004">
    <property type="protein sequence ID" value="SFZ74042.1"/>
    <property type="molecule type" value="Genomic_DNA"/>
</dbReference>
<dbReference type="Pfam" id="PF03631">
    <property type="entry name" value="Virul_fac_BrkB"/>
    <property type="match status" value="1"/>
</dbReference>
<evidence type="ECO:0000256" key="3">
    <source>
        <dbReference type="ARBA" id="ARBA00022692"/>
    </source>
</evidence>
<evidence type="ECO:0000313" key="8">
    <source>
        <dbReference type="Proteomes" id="UP000185655"/>
    </source>
</evidence>
<dbReference type="Proteomes" id="UP000185655">
    <property type="component" value="Unassembled WGS sequence"/>
</dbReference>
<evidence type="ECO:0000313" key="7">
    <source>
        <dbReference type="EMBL" id="SFZ74042.1"/>
    </source>
</evidence>
<evidence type="ECO:0000256" key="4">
    <source>
        <dbReference type="ARBA" id="ARBA00022989"/>
    </source>
</evidence>